<gene>
    <name evidence="1" type="ORF">PISMIDRAFT_364341</name>
</gene>
<accession>A0A0C9YVC2</accession>
<reference evidence="2" key="2">
    <citation type="submission" date="2015-01" db="EMBL/GenBank/DDBJ databases">
        <title>Evolutionary Origins and Diversification of the Mycorrhizal Mutualists.</title>
        <authorList>
            <consortium name="DOE Joint Genome Institute"/>
            <consortium name="Mycorrhizal Genomics Consortium"/>
            <person name="Kohler A."/>
            <person name="Kuo A."/>
            <person name="Nagy L.G."/>
            <person name="Floudas D."/>
            <person name="Copeland A."/>
            <person name="Barry K.W."/>
            <person name="Cichocki N."/>
            <person name="Veneault-Fourrey C."/>
            <person name="LaButti K."/>
            <person name="Lindquist E.A."/>
            <person name="Lipzen A."/>
            <person name="Lundell T."/>
            <person name="Morin E."/>
            <person name="Murat C."/>
            <person name="Riley R."/>
            <person name="Ohm R."/>
            <person name="Sun H."/>
            <person name="Tunlid A."/>
            <person name="Henrissat B."/>
            <person name="Grigoriev I.V."/>
            <person name="Hibbett D.S."/>
            <person name="Martin F."/>
        </authorList>
    </citation>
    <scope>NUCLEOTIDE SEQUENCE [LARGE SCALE GENOMIC DNA]</scope>
    <source>
        <strain evidence="2">441</strain>
    </source>
</reference>
<reference evidence="1 2" key="1">
    <citation type="submission" date="2014-04" db="EMBL/GenBank/DDBJ databases">
        <authorList>
            <consortium name="DOE Joint Genome Institute"/>
            <person name="Kuo A."/>
            <person name="Kohler A."/>
            <person name="Costa M.D."/>
            <person name="Nagy L.G."/>
            <person name="Floudas D."/>
            <person name="Copeland A."/>
            <person name="Barry K.W."/>
            <person name="Cichocki N."/>
            <person name="Veneault-Fourrey C."/>
            <person name="LaButti K."/>
            <person name="Lindquist E.A."/>
            <person name="Lipzen A."/>
            <person name="Lundell T."/>
            <person name="Morin E."/>
            <person name="Murat C."/>
            <person name="Sun H."/>
            <person name="Tunlid A."/>
            <person name="Henrissat B."/>
            <person name="Grigoriev I.V."/>
            <person name="Hibbett D.S."/>
            <person name="Martin F."/>
            <person name="Nordberg H.P."/>
            <person name="Cantor M.N."/>
            <person name="Hua S.X."/>
        </authorList>
    </citation>
    <scope>NUCLEOTIDE SEQUENCE [LARGE SCALE GENOMIC DNA]</scope>
    <source>
        <strain evidence="1 2">441</strain>
    </source>
</reference>
<dbReference type="Proteomes" id="UP000054018">
    <property type="component" value="Unassembled WGS sequence"/>
</dbReference>
<sequence>MYDPEIGTPANQILTTSTTSAWPVRFADTVFGRFLGMAMPVERYERKPHGIHPSSYL</sequence>
<dbReference type="EMBL" id="KN833954">
    <property type="protein sequence ID" value="KIK14117.1"/>
    <property type="molecule type" value="Genomic_DNA"/>
</dbReference>
<keyword evidence="2" id="KW-1185">Reference proteome</keyword>
<dbReference type="AlphaFoldDB" id="A0A0C9YVC2"/>
<protein>
    <submittedName>
        <fullName evidence="1">Uncharacterized protein</fullName>
    </submittedName>
</protein>
<evidence type="ECO:0000313" key="2">
    <source>
        <dbReference type="Proteomes" id="UP000054018"/>
    </source>
</evidence>
<evidence type="ECO:0000313" key="1">
    <source>
        <dbReference type="EMBL" id="KIK14117.1"/>
    </source>
</evidence>
<proteinExistence type="predicted"/>
<name>A0A0C9YVC2_9AGAM</name>
<organism evidence="1 2">
    <name type="scientific">Pisolithus microcarpus 441</name>
    <dbReference type="NCBI Taxonomy" id="765257"/>
    <lineage>
        <taxon>Eukaryota</taxon>
        <taxon>Fungi</taxon>
        <taxon>Dikarya</taxon>
        <taxon>Basidiomycota</taxon>
        <taxon>Agaricomycotina</taxon>
        <taxon>Agaricomycetes</taxon>
        <taxon>Agaricomycetidae</taxon>
        <taxon>Boletales</taxon>
        <taxon>Sclerodermatineae</taxon>
        <taxon>Pisolithaceae</taxon>
        <taxon>Pisolithus</taxon>
    </lineage>
</organism>
<dbReference type="HOGENOM" id="CLU_2997330_0_0_1"/>